<dbReference type="PANTHER" id="PTHR10361:SF28">
    <property type="entry name" value="P3 PROTEIN-RELATED"/>
    <property type="match status" value="1"/>
</dbReference>
<evidence type="ECO:0000256" key="5">
    <source>
        <dbReference type="SAM" id="Phobius"/>
    </source>
</evidence>
<dbReference type="InterPro" id="IPR038770">
    <property type="entry name" value="Na+/solute_symporter_sf"/>
</dbReference>
<dbReference type="PANTHER" id="PTHR10361">
    <property type="entry name" value="SODIUM-BILE ACID COTRANSPORTER"/>
    <property type="match status" value="1"/>
</dbReference>
<dbReference type="Pfam" id="PF01758">
    <property type="entry name" value="SBF"/>
    <property type="match status" value="1"/>
</dbReference>
<accession>A0A3B0U683</accession>
<sequence>MHALEAFDHIRLNFSPAGLQALNIALAFVMFGVALGIKLEHFKKLLLNPISAIVGVLSQFFVLPFMTFVLTVLLKDFITPTIALGMILVAACPGGNISNFISSLAKANVALSVSLTAIATLAAVFMTPLNFALWGNLYTRFLAHSNAVQLVRPLHIDILQMFQTVFLILGIPLVTGIFVNTKWPGFTKKITKPIKRFSILLFIAIVVIAFWKNFSFFLLVIKYIFLIVLVQNALAFLSGYYMARIFKRPAIDRRTISIETGIQNSGLALVLIFNPKIFPPDMELGGMAIIAAWWGIWHIVAGLTLAGIWNKPKISFNLKSLLKNR</sequence>
<evidence type="ECO:0000313" key="6">
    <source>
        <dbReference type="EMBL" id="VAW26561.1"/>
    </source>
</evidence>
<dbReference type="Gene3D" id="1.20.1530.20">
    <property type="match status" value="1"/>
</dbReference>
<proteinExistence type="predicted"/>
<gene>
    <name evidence="6" type="ORF">MNBD_BACTEROID07-746</name>
</gene>
<keyword evidence="4 5" id="KW-0472">Membrane</keyword>
<feature type="transmembrane region" description="Helical" evidence="5">
    <location>
        <begin position="49"/>
        <end position="71"/>
    </location>
</feature>
<dbReference type="GO" id="GO:0016020">
    <property type="term" value="C:membrane"/>
    <property type="evidence" value="ECO:0007669"/>
    <property type="project" value="UniProtKB-SubCell"/>
</dbReference>
<feature type="transmembrane region" description="Helical" evidence="5">
    <location>
        <begin position="255"/>
        <end position="273"/>
    </location>
</feature>
<feature type="transmembrane region" description="Helical" evidence="5">
    <location>
        <begin position="109"/>
        <end position="134"/>
    </location>
</feature>
<evidence type="ECO:0000256" key="3">
    <source>
        <dbReference type="ARBA" id="ARBA00022989"/>
    </source>
</evidence>
<feature type="transmembrane region" description="Helical" evidence="5">
    <location>
        <begin position="199"/>
        <end position="217"/>
    </location>
</feature>
<keyword evidence="3 5" id="KW-1133">Transmembrane helix</keyword>
<dbReference type="InterPro" id="IPR004710">
    <property type="entry name" value="Bilac:Na_transpt"/>
</dbReference>
<dbReference type="EMBL" id="UOET01000041">
    <property type="protein sequence ID" value="VAW26561.1"/>
    <property type="molecule type" value="Genomic_DNA"/>
</dbReference>
<feature type="transmembrane region" description="Helical" evidence="5">
    <location>
        <begin position="223"/>
        <end position="243"/>
    </location>
</feature>
<dbReference type="AlphaFoldDB" id="A0A3B0U683"/>
<dbReference type="InterPro" id="IPR002657">
    <property type="entry name" value="BilAc:Na_symport/Acr3"/>
</dbReference>
<evidence type="ECO:0000256" key="4">
    <source>
        <dbReference type="ARBA" id="ARBA00023136"/>
    </source>
</evidence>
<feature type="transmembrane region" description="Helical" evidence="5">
    <location>
        <begin position="77"/>
        <end position="97"/>
    </location>
</feature>
<keyword evidence="2 5" id="KW-0812">Transmembrane</keyword>
<reference evidence="6" key="1">
    <citation type="submission" date="2018-06" db="EMBL/GenBank/DDBJ databases">
        <authorList>
            <person name="Zhirakovskaya E."/>
        </authorList>
    </citation>
    <scope>NUCLEOTIDE SEQUENCE</scope>
</reference>
<evidence type="ECO:0000256" key="2">
    <source>
        <dbReference type="ARBA" id="ARBA00022692"/>
    </source>
</evidence>
<feature type="transmembrane region" description="Helical" evidence="5">
    <location>
        <begin position="154"/>
        <end position="179"/>
    </location>
</feature>
<comment type="subcellular location">
    <subcellularLocation>
        <location evidence="1">Membrane</location>
        <topology evidence="1">Multi-pass membrane protein</topology>
    </subcellularLocation>
</comment>
<feature type="transmembrane region" description="Helical" evidence="5">
    <location>
        <begin position="285"/>
        <end position="309"/>
    </location>
</feature>
<organism evidence="6">
    <name type="scientific">hydrothermal vent metagenome</name>
    <dbReference type="NCBI Taxonomy" id="652676"/>
    <lineage>
        <taxon>unclassified sequences</taxon>
        <taxon>metagenomes</taxon>
        <taxon>ecological metagenomes</taxon>
    </lineage>
</organism>
<evidence type="ECO:0000256" key="1">
    <source>
        <dbReference type="ARBA" id="ARBA00004141"/>
    </source>
</evidence>
<feature type="transmembrane region" description="Helical" evidence="5">
    <location>
        <begin position="17"/>
        <end position="37"/>
    </location>
</feature>
<name>A0A3B0U683_9ZZZZ</name>
<protein>
    <submittedName>
        <fullName evidence="6">Sodium-dependent transporter</fullName>
    </submittedName>
</protein>